<reference evidence="2 3" key="1">
    <citation type="submission" date="2019-04" db="EMBL/GenBank/DDBJ databases">
        <title>High contiguity whole genome sequence and gene annotation resource for two Venturia nashicola isolates.</title>
        <authorList>
            <person name="Prokchorchik M."/>
            <person name="Won K."/>
            <person name="Lee Y."/>
            <person name="Choi E.D."/>
            <person name="Segonzac C."/>
            <person name="Sohn K.H."/>
        </authorList>
    </citation>
    <scope>NUCLEOTIDE SEQUENCE [LARGE SCALE GENOMIC DNA]</scope>
    <source>
        <strain evidence="2 3">PRI2</strain>
    </source>
</reference>
<evidence type="ECO:0000313" key="2">
    <source>
        <dbReference type="EMBL" id="TID26041.1"/>
    </source>
</evidence>
<dbReference type="AlphaFoldDB" id="A0A4Z1PJT1"/>
<dbReference type="Proteomes" id="UP000298493">
    <property type="component" value="Unassembled WGS sequence"/>
</dbReference>
<keyword evidence="3" id="KW-1185">Reference proteome</keyword>
<evidence type="ECO:0000313" key="3">
    <source>
        <dbReference type="Proteomes" id="UP000298493"/>
    </source>
</evidence>
<keyword evidence="1" id="KW-0732">Signal</keyword>
<feature type="signal peptide" evidence="1">
    <location>
        <begin position="1"/>
        <end position="18"/>
    </location>
</feature>
<dbReference type="EMBL" id="SNSC02000003">
    <property type="protein sequence ID" value="TID26041.1"/>
    <property type="molecule type" value="Genomic_DNA"/>
</dbReference>
<accession>A0A4Z1PJT1</accession>
<name>A0A4Z1PJT1_9PEZI</name>
<gene>
    <name evidence="2" type="ORF">E6O75_ATG03904</name>
</gene>
<organism evidence="2 3">
    <name type="scientific">Venturia nashicola</name>
    <dbReference type="NCBI Taxonomy" id="86259"/>
    <lineage>
        <taxon>Eukaryota</taxon>
        <taxon>Fungi</taxon>
        <taxon>Dikarya</taxon>
        <taxon>Ascomycota</taxon>
        <taxon>Pezizomycotina</taxon>
        <taxon>Dothideomycetes</taxon>
        <taxon>Pleosporomycetidae</taxon>
        <taxon>Venturiales</taxon>
        <taxon>Venturiaceae</taxon>
        <taxon>Venturia</taxon>
    </lineage>
</organism>
<feature type="chain" id="PRO_5021228275" evidence="1">
    <location>
        <begin position="19"/>
        <end position="150"/>
    </location>
</feature>
<comment type="caution">
    <text evidence="2">The sequence shown here is derived from an EMBL/GenBank/DDBJ whole genome shotgun (WGS) entry which is preliminary data.</text>
</comment>
<protein>
    <submittedName>
        <fullName evidence="2">Uncharacterized protein</fullName>
    </submittedName>
</protein>
<evidence type="ECO:0000256" key="1">
    <source>
        <dbReference type="SAM" id="SignalP"/>
    </source>
</evidence>
<sequence>MKLSIALSLLAYIASISAETHQFCCCSSKTKNQCLHDETTWVRDGHKGPEVWNFYDGTFSDSDGAPFNCATTAIYTQAWNTGTGVLVVNRCLMSVTNIPFLLGVCSSSKKYDITPGPSSPSPKADHVQTQNDQKVIEILTESTIAQREWS</sequence>
<proteinExistence type="predicted"/>